<dbReference type="GO" id="GO:0016747">
    <property type="term" value="F:acyltransferase activity, transferring groups other than amino-acyl groups"/>
    <property type="evidence" value="ECO:0007669"/>
    <property type="project" value="InterPro"/>
</dbReference>
<dbReference type="SUPFAM" id="SSF55729">
    <property type="entry name" value="Acyl-CoA N-acyltransferases (Nat)"/>
    <property type="match status" value="1"/>
</dbReference>
<dbReference type="PROSITE" id="PS51186">
    <property type="entry name" value="GNAT"/>
    <property type="match status" value="1"/>
</dbReference>
<sequence length="142" mass="15285">MSVTRITDVSEPLVAAFANLVPQLSSSATPPTRDEIADFLAQDGVYLFTYSNDDGAILGMLTLATFVIPTGKRAWIEDVVVDEAARGHGAGAALVEAACEYAHEIGAKTIDLTSRPSREAANRLYRRCGFVARETNVYRYGG</sequence>
<evidence type="ECO:0000313" key="5">
    <source>
        <dbReference type="Proteomes" id="UP000627538"/>
    </source>
</evidence>
<evidence type="ECO:0000256" key="1">
    <source>
        <dbReference type="ARBA" id="ARBA00022679"/>
    </source>
</evidence>
<dbReference type="Proteomes" id="UP000627538">
    <property type="component" value="Unassembled WGS sequence"/>
</dbReference>
<name>A0A8I0GFX4_9ACTO</name>
<protein>
    <submittedName>
        <fullName evidence="4">GNAT family N-acetyltransferase</fullName>
    </submittedName>
</protein>
<dbReference type="InterPro" id="IPR016181">
    <property type="entry name" value="Acyl_CoA_acyltransferase"/>
</dbReference>
<proteinExistence type="predicted"/>
<dbReference type="PANTHER" id="PTHR43877:SF2">
    <property type="entry name" value="AMINOALKYLPHOSPHONATE N-ACETYLTRANSFERASE-RELATED"/>
    <property type="match status" value="1"/>
</dbReference>
<keyword evidence="5" id="KW-1185">Reference proteome</keyword>
<dbReference type="RefSeq" id="WP_191071358.1">
    <property type="nucleotide sequence ID" value="NZ_CP060506.1"/>
</dbReference>
<dbReference type="AlphaFoldDB" id="A0A8I0GFX4"/>
<feature type="domain" description="N-acetyltransferase" evidence="3">
    <location>
        <begin position="4"/>
        <end position="142"/>
    </location>
</feature>
<dbReference type="Pfam" id="PF00583">
    <property type="entry name" value="Acetyltransf_1"/>
    <property type="match status" value="1"/>
</dbReference>
<dbReference type="PANTHER" id="PTHR43877">
    <property type="entry name" value="AMINOALKYLPHOSPHONATE N-ACETYLTRANSFERASE-RELATED-RELATED"/>
    <property type="match status" value="1"/>
</dbReference>
<organism evidence="4 5">
    <name type="scientific">Nanchangia anserum</name>
    <dbReference type="NCBI Taxonomy" id="2692125"/>
    <lineage>
        <taxon>Bacteria</taxon>
        <taxon>Bacillati</taxon>
        <taxon>Actinomycetota</taxon>
        <taxon>Actinomycetes</taxon>
        <taxon>Actinomycetales</taxon>
        <taxon>Actinomycetaceae</taxon>
        <taxon>Nanchangia</taxon>
    </lineage>
</organism>
<keyword evidence="1 4" id="KW-0808">Transferase</keyword>
<evidence type="ECO:0000313" key="4">
    <source>
        <dbReference type="EMBL" id="MBD3689299.1"/>
    </source>
</evidence>
<keyword evidence="2" id="KW-0012">Acyltransferase</keyword>
<evidence type="ECO:0000256" key="2">
    <source>
        <dbReference type="ARBA" id="ARBA00023315"/>
    </source>
</evidence>
<gene>
    <name evidence="4" type="ORF">H8R10_03510</name>
</gene>
<comment type="caution">
    <text evidence="4">The sequence shown here is derived from an EMBL/GenBank/DDBJ whole genome shotgun (WGS) entry which is preliminary data.</text>
</comment>
<dbReference type="EMBL" id="JACRUO010000001">
    <property type="protein sequence ID" value="MBD3689299.1"/>
    <property type="molecule type" value="Genomic_DNA"/>
</dbReference>
<accession>A0A8I0GFX4</accession>
<dbReference type="InterPro" id="IPR000182">
    <property type="entry name" value="GNAT_dom"/>
</dbReference>
<dbReference type="InterPro" id="IPR050832">
    <property type="entry name" value="Bact_Acetyltransf"/>
</dbReference>
<reference evidence="4 5" key="1">
    <citation type="submission" date="2020-08" db="EMBL/GenBank/DDBJ databases">
        <title>Winkia gen. nov., sp. nov., isolated from faeces of the Anser albifrons in China.</title>
        <authorList>
            <person name="Liu Q."/>
        </authorList>
    </citation>
    <scope>NUCLEOTIDE SEQUENCE [LARGE SCALE GENOMIC DNA]</scope>
    <source>
        <strain evidence="4 5">C62</strain>
    </source>
</reference>
<evidence type="ECO:0000259" key="3">
    <source>
        <dbReference type="PROSITE" id="PS51186"/>
    </source>
</evidence>
<dbReference type="Gene3D" id="3.40.630.30">
    <property type="match status" value="1"/>
</dbReference>